<comment type="caution">
    <text evidence="1">The sequence shown here is derived from an EMBL/GenBank/DDBJ whole genome shotgun (WGS) entry which is preliminary data.</text>
</comment>
<sequence length="64" mass="7251">MSEVQQGEPGSGGRTGNLCVMWNWTQFETNILHQLQLQQGRLPEEKEQTQQSTLVRKTTGKTCC</sequence>
<evidence type="ECO:0000313" key="2">
    <source>
        <dbReference type="Proteomes" id="UP001152795"/>
    </source>
</evidence>
<protein>
    <submittedName>
        <fullName evidence="1">Uncharacterized protein</fullName>
    </submittedName>
</protein>
<reference evidence="1" key="1">
    <citation type="submission" date="2020-04" db="EMBL/GenBank/DDBJ databases">
        <authorList>
            <person name="Alioto T."/>
            <person name="Alioto T."/>
            <person name="Gomez Garrido J."/>
        </authorList>
    </citation>
    <scope>NUCLEOTIDE SEQUENCE</scope>
    <source>
        <strain evidence="1">A484AB</strain>
    </source>
</reference>
<dbReference type="Proteomes" id="UP001152795">
    <property type="component" value="Unassembled WGS sequence"/>
</dbReference>
<organism evidence="1 2">
    <name type="scientific">Paramuricea clavata</name>
    <name type="common">Red gorgonian</name>
    <name type="synonym">Violescent sea-whip</name>
    <dbReference type="NCBI Taxonomy" id="317549"/>
    <lineage>
        <taxon>Eukaryota</taxon>
        <taxon>Metazoa</taxon>
        <taxon>Cnidaria</taxon>
        <taxon>Anthozoa</taxon>
        <taxon>Octocorallia</taxon>
        <taxon>Malacalcyonacea</taxon>
        <taxon>Plexauridae</taxon>
        <taxon>Paramuricea</taxon>
    </lineage>
</organism>
<evidence type="ECO:0000313" key="1">
    <source>
        <dbReference type="EMBL" id="CAB4016603.1"/>
    </source>
</evidence>
<proteinExistence type="predicted"/>
<gene>
    <name evidence="1" type="ORF">PACLA_8A054457</name>
</gene>
<accession>A0A7D9EUS2</accession>
<name>A0A7D9EUS2_PARCT</name>
<dbReference type="EMBL" id="CACRXK020009183">
    <property type="protein sequence ID" value="CAB4016603.1"/>
    <property type="molecule type" value="Genomic_DNA"/>
</dbReference>
<dbReference type="AlphaFoldDB" id="A0A7D9EUS2"/>
<keyword evidence="2" id="KW-1185">Reference proteome</keyword>